<dbReference type="PANTHER" id="PTHR37817">
    <property type="entry name" value="N-ACETYLTRANSFERASE EIS"/>
    <property type="match status" value="1"/>
</dbReference>
<feature type="domain" description="N-acetyltransferase" evidence="5">
    <location>
        <begin position="5"/>
        <end position="154"/>
    </location>
</feature>
<dbReference type="Gene3D" id="3.30.1050.10">
    <property type="entry name" value="SCP2 sterol-binding domain"/>
    <property type="match status" value="1"/>
</dbReference>
<evidence type="ECO:0000313" key="7">
    <source>
        <dbReference type="Proteomes" id="UP000291591"/>
    </source>
</evidence>
<dbReference type="HAMAP" id="MF_01812">
    <property type="entry name" value="Eis"/>
    <property type="match status" value="1"/>
</dbReference>
<protein>
    <submittedName>
        <fullName evidence="6">Putative acetyltransferase</fullName>
    </submittedName>
</protein>
<evidence type="ECO:0000256" key="2">
    <source>
        <dbReference type="ARBA" id="ARBA00022679"/>
    </source>
</evidence>
<feature type="binding site" evidence="4">
    <location>
        <begin position="90"/>
        <end position="92"/>
    </location>
    <ligand>
        <name>acetyl-CoA</name>
        <dbReference type="ChEBI" id="CHEBI:57288"/>
    </ligand>
</feature>
<dbReference type="AlphaFoldDB" id="A0A4Q7V1H2"/>
<dbReference type="InterPro" id="IPR000182">
    <property type="entry name" value="GNAT_dom"/>
</dbReference>
<evidence type="ECO:0000256" key="3">
    <source>
        <dbReference type="ARBA" id="ARBA00023315"/>
    </source>
</evidence>
<keyword evidence="7" id="KW-1185">Reference proteome</keyword>
<dbReference type="PANTHER" id="PTHR37817:SF1">
    <property type="entry name" value="N-ACETYLTRANSFERASE EIS"/>
    <property type="match status" value="1"/>
</dbReference>
<dbReference type="InterPro" id="IPR016181">
    <property type="entry name" value="Acyl_CoA_acyltransferase"/>
</dbReference>
<dbReference type="SUPFAM" id="SSF55718">
    <property type="entry name" value="SCP-like"/>
    <property type="match status" value="1"/>
</dbReference>
<feature type="binding site" evidence="4">
    <location>
        <begin position="98"/>
        <end position="103"/>
    </location>
    <ligand>
        <name>acetyl-CoA</name>
        <dbReference type="ChEBI" id="CHEBI:57288"/>
    </ligand>
</feature>
<feature type="active site" description="Proton donor" evidence="4">
    <location>
        <position position="131"/>
    </location>
</feature>
<feature type="binding site" evidence="4">
    <location>
        <begin position="126"/>
        <end position="127"/>
    </location>
    <ligand>
        <name>acetyl-CoA</name>
        <dbReference type="ChEBI" id="CHEBI:57288"/>
    </ligand>
</feature>
<dbReference type="Pfam" id="PF17668">
    <property type="entry name" value="Acetyltransf_17"/>
    <property type="match status" value="1"/>
</dbReference>
<gene>
    <name evidence="6" type="ORF">EV383_3304</name>
</gene>
<dbReference type="RefSeq" id="WP_130290714.1">
    <property type="nucleotide sequence ID" value="NZ_SHKL01000001.1"/>
</dbReference>
<dbReference type="SUPFAM" id="SSF55729">
    <property type="entry name" value="Acyl-CoA N-acyltransferases (Nat)"/>
    <property type="match status" value="1"/>
</dbReference>
<evidence type="ECO:0000313" key="6">
    <source>
        <dbReference type="EMBL" id="RZT86409.1"/>
    </source>
</evidence>
<proteinExistence type="inferred from homology"/>
<keyword evidence="3 4" id="KW-0012">Acyltransferase</keyword>
<dbReference type="EMBL" id="SHKL01000001">
    <property type="protein sequence ID" value="RZT86409.1"/>
    <property type="molecule type" value="Genomic_DNA"/>
</dbReference>
<dbReference type="PROSITE" id="PS51186">
    <property type="entry name" value="GNAT"/>
    <property type="match status" value="1"/>
</dbReference>
<name>A0A4Q7V1H2_PSEST</name>
<evidence type="ECO:0000256" key="1">
    <source>
        <dbReference type="ARBA" id="ARBA00009213"/>
    </source>
</evidence>
<dbReference type="InterPro" id="IPR041380">
    <property type="entry name" value="Acetyltransf_17"/>
</dbReference>
<comment type="subunit">
    <text evidence="4">Homohexamer; trimer of dimers.</text>
</comment>
<dbReference type="InterPro" id="IPR036527">
    <property type="entry name" value="SCP2_sterol-bd_dom_sf"/>
</dbReference>
<accession>A0A4Q7V1H2</accession>
<feature type="active site" description="Proton acceptor; via carboxylate" evidence="4">
    <location>
        <position position="409"/>
    </location>
</feature>
<reference evidence="6 7" key="1">
    <citation type="submission" date="2019-02" db="EMBL/GenBank/DDBJ databases">
        <title>Sequencing the genomes of 1000 actinobacteria strains.</title>
        <authorList>
            <person name="Klenk H.-P."/>
        </authorList>
    </citation>
    <scope>NUCLEOTIDE SEQUENCE [LARGE SCALE GENOMIC DNA]</scope>
    <source>
        <strain evidence="6 7">DSM 45779</strain>
    </source>
</reference>
<dbReference type="InterPro" id="IPR022902">
    <property type="entry name" value="NAcTrfase_Eis"/>
</dbReference>
<dbReference type="OrthoDB" id="8399956at2"/>
<evidence type="ECO:0000256" key="4">
    <source>
        <dbReference type="HAMAP-Rule" id="MF_01812"/>
    </source>
</evidence>
<dbReference type="NCBIfam" id="NF002367">
    <property type="entry name" value="PRK01346.1-4"/>
    <property type="match status" value="1"/>
</dbReference>
<dbReference type="Gene3D" id="3.40.630.30">
    <property type="match status" value="2"/>
</dbReference>
<organism evidence="6 7">
    <name type="scientific">Pseudonocardia sediminis</name>
    <dbReference type="NCBI Taxonomy" id="1397368"/>
    <lineage>
        <taxon>Bacteria</taxon>
        <taxon>Bacillati</taxon>
        <taxon>Actinomycetota</taxon>
        <taxon>Actinomycetes</taxon>
        <taxon>Pseudonocardiales</taxon>
        <taxon>Pseudonocardiaceae</taxon>
        <taxon>Pseudonocardia</taxon>
    </lineage>
</organism>
<dbReference type="Proteomes" id="UP000291591">
    <property type="component" value="Unassembled WGS sequence"/>
</dbReference>
<dbReference type="GO" id="GO:0030649">
    <property type="term" value="P:aminoglycoside antibiotic catabolic process"/>
    <property type="evidence" value="ECO:0007669"/>
    <property type="project" value="TreeGrafter"/>
</dbReference>
<dbReference type="Pfam" id="PF13530">
    <property type="entry name" value="SCP2_2"/>
    <property type="match status" value="1"/>
</dbReference>
<dbReference type="InterPro" id="IPR025559">
    <property type="entry name" value="Eis_dom"/>
</dbReference>
<comment type="caution">
    <text evidence="6">The sequence shown here is derived from an EMBL/GenBank/DDBJ whole genome shotgun (WGS) entry which is preliminary data.</text>
</comment>
<keyword evidence="2 4" id="KW-0808">Transferase</keyword>
<dbReference type="GO" id="GO:0034069">
    <property type="term" value="F:aminoglycoside N-acetyltransferase activity"/>
    <property type="evidence" value="ECO:0007669"/>
    <property type="project" value="TreeGrafter"/>
</dbReference>
<sequence>MSDHPRVRVLEPDELRASTDLFRAALHILPLDDDGWRRGGSRHVPGRTLGAFEEPAAGEDPELVGTAMSFPCRTAVPGGAGLDTAAVSLVAVRPDRTRRGHLSALMRAQLADVASRGEVLATLRASETGIYGRFGYGIATRGRQVRIRAGATLRADAPSGGSVRLIPLDRARTVLPELHERAALRRPGGMTRFEGWWPMFLEGHRPATEFRAMAVHTGPDGDDGWAVWSVDSGDHADGDTVRVLDLHAGNPVASADLWRFLLGMDLTARVTGRLRPLDEDLSLLLTDPREFHVEDVADETWLRLVDVPAALAARTWGDAAPVVLGVHDRLLPANDGAFRIGPDGPKPVEDVTAPDLECDVDALAMAYLGDRRPSELVAAGWWRAHDDAAVARADALFATADVPWCGTFF</sequence>
<dbReference type="InterPro" id="IPR051554">
    <property type="entry name" value="Acetyltransferase_Eis"/>
</dbReference>
<comment type="similarity">
    <text evidence="1 4">Belongs to the acetyltransferase Eis family.</text>
</comment>
<evidence type="ECO:0000259" key="5">
    <source>
        <dbReference type="PROSITE" id="PS51186"/>
    </source>
</evidence>
<dbReference type="Pfam" id="PF13527">
    <property type="entry name" value="Acetyltransf_9"/>
    <property type="match status" value="1"/>
</dbReference>